<dbReference type="SMART" id="SM00248">
    <property type="entry name" value="ANK"/>
    <property type="match status" value="2"/>
</dbReference>
<dbReference type="Pfam" id="PF08344">
    <property type="entry name" value="TRP_2"/>
    <property type="match status" value="1"/>
</dbReference>
<dbReference type="PANTHER" id="PTHR10117">
    <property type="entry name" value="TRANSIENT RECEPTOR POTENTIAL CHANNEL"/>
    <property type="match status" value="1"/>
</dbReference>
<dbReference type="InterPro" id="IPR013555">
    <property type="entry name" value="TRP_dom"/>
</dbReference>
<dbReference type="GO" id="GO:0034703">
    <property type="term" value="C:cation channel complex"/>
    <property type="evidence" value="ECO:0007669"/>
    <property type="project" value="TreeGrafter"/>
</dbReference>
<feature type="compositionally biased region" description="Basic and acidic residues" evidence="22">
    <location>
        <begin position="978"/>
        <end position="988"/>
    </location>
</feature>
<keyword evidence="25" id="KW-0675">Receptor</keyword>
<feature type="region of interest" description="Disordered" evidence="22">
    <location>
        <begin position="1"/>
        <end position="52"/>
    </location>
</feature>
<dbReference type="PANTHER" id="PTHR10117:SF51">
    <property type="entry name" value="TRANSIENT RECEPTOR POTENTIAL PROTEIN"/>
    <property type="match status" value="1"/>
</dbReference>
<evidence type="ECO:0000256" key="10">
    <source>
        <dbReference type="ARBA" id="ARBA00022699"/>
    </source>
</evidence>
<evidence type="ECO:0000256" key="15">
    <source>
        <dbReference type="ARBA" id="ARBA00023065"/>
    </source>
</evidence>
<protein>
    <submittedName>
        <fullName evidence="25">Transient receptor potential protein</fullName>
    </submittedName>
</protein>
<dbReference type="PROSITE" id="PS50088">
    <property type="entry name" value="ANK_REPEAT"/>
    <property type="match status" value="2"/>
</dbReference>
<dbReference type="GO" id="GO:0051480">
    <property type="term" value="P:regulation of cytosolic calcium ion concentration"/>
    <property type="evidence" value="ECO:0007669"/>
    <property type="project" value="TreeGrafter"/>
</dbReference>
<dbReference type="PRINTS" id="PR01097">
    <property type="entry name" value="TRNSRECEPTRP"/>
</dbReference>
<keyword evidence="14 21" id="KW-0040">ANK repeat</keyword>
<dbReference type="SUPFAM" id="SSF48403">
    <property type="entry name" value="Ankyrin repeat"/>
    <property type="match status" value="1"/>
</dbReference>
<comment type="caution">
    <text evidence="25">The sequence shown here is derived from an EMBL/GenBank/DDBJ whole genome shotgun (WGS) entry which is preliminary data.</text>
</comment>
<evidence type="ECO:0000256" key="12">
    <source>
        <dbReference type="ARBA" id="ARBA00022989"/>
    </source>
</evidence>
<evidence type="ECO:0000256" key="21">
    <source>
        <dbReference type="PROSITE-ProRule" id="PRU00023"/>
    </source>
</evidence>
<dbReference type="GO" id="GO:0070679">
    <property type="term" value="F:inositol 1,4,5 trisphosphate binding"/>
    <property type="evidence" value="ECO:0007669"/>
    <property type="project" value="TreeGrafter"/>
</dbReference>
<dbReference type="GO" id="GO:0015279">
    <property type="term" value="F:store-operated calcium channel activity"/>
    <property type="evidence" value="ECO:0007669"/>
    <property type="project" value="TreeGrafter"/>
</dbReference>
<dbReference type="NCBIfam" id="TIGR00870">
    <property type="entry name" value="trp"/>
    <property type="match status" value="1"/>
</dbReference>
<proteinExistence type="inferred from homology"/>
<dbReference type="Pfam" id="PF00023">
    <property type="entry name" value="Ank"/>
    <property type="match status" value="1"/>
</dbReference>
<dbReference type="SMART" id="SM01420">
    <property type="entry name" value="TRP_2"/>
    <property type="match status" value="1"/>
</dbReference>
<evidence type="ECO:0000259" key="24">
    <source>
        <dbReference type="SMART" id="SM01420"/>
    </source>
</evidence>
<feature type="compositionally biased region" description="Basic and acidic residues" evidence="22">
    <location>
        <begin position="41"/>
        <end position="52"/>
    </location>
</feature>
<keyword evidence="3" id="KW-0813">Transport</keyword>
<feature type="transmembrane region" description="Helical" evidence="23">
    <location>
        <begin position="488"/>
        <end position="511"/>
    </location>
</feature>
<dbReference type="EMBL" id="BPLQ01005803">
    <property type="protein sequence ID" value="GIY17362.1"/>
    <property type="molecule type" value="Genomic_DNA"/>
</dbReference>
<dbReference type="Pfam" id="PF12796">
    <property type="entry name" value="Ank_2"/>
    <property type="match status" value="1"/>
</dbReference>
<dbReference type="Pfam" id="PF00520">
    <property type="entry name" value="Ion_trans"/>
    <property type="match status" value="1"/>
</dbReference>
<dbReference type="InterPro" id="IPR005821">
    <property type="entry name" value="Ion_trans_dom"/>
</dbReference>
<feature type="region of interest" description="Disordered" evidence="22">
    <location>
        <begin position="1008"/>
        <end position="1096"/>
    </location>
</feature>
<keyword evidence="8" id="KW-0800">Toxin</keyword>
<dbReference type="GO" id="GO:0090729">
    <property type="term" value="F:toxin activity"/>
    <property type="evidence" value="ECO:0007669"/>
    <property type="project" value="UniProtKB-KW"/>
</dbReference>
<dbReference type="GO" id="GO:0005886">
    <property type="term" value="C:plasma membrane"/>
    <property type="evidence" value="ECO:0007669"/>
    <property type="project" value="TreeGrafter"/>
</dbReference>
<keyword evidence="13" id="KW-0638">Presynaptic neurotoxin</keyword>
<feature type="transmembrane region" description="Helical" evidence="23">
    <location>
        <begin position="397"/>
        <end position="418"/>
    </location>
</feature>
<dbReference type="AlphaFoldDB" id="A0AAV4R7L2"/>
<evidence type="ECO:0000256" key="18">
    <source>
        <dbReference type="ARBA" id="ARBA00023303"/>
    </source>
</evidence>
<feature type="compositionally biased region" description="Polar residues" evidence="22">
    <location>
        <begin position="1046"/>
        <end position="1056"/>
    </location>
</feature>
<keyword evidence="26" id="KW-1185">Reference proteome</keyword>
<gene>
    <name evidence="25" type="primary">trp</name>
    <name evidence="25" type="ORF">CDAR_1481</name>
</gene>
<accession>A0AAV4R7L2</accession>
<dbReference type="GO" id="GO:0006887">
    <property type="term" value="P:exocytosis"/>
    <property type="evidence" value="ECO:0007669"/>
    <property type="project" value="UniProtKB-KW"/>
</dbReference>
<feature type="transmembrane region" description="Helical" evidence="23">
    <location>
        <begin position="580"/>
        <end position="602"/>
    </location>
</feature>
<keyword evidence="17" id="KW-1053">Target membrane</keyword>
<keyword evidence="18" id="KW-0407">Ion channel</keyword>
<evidence type="ECO:0000256" key="7">
    <source>
        <dbReference type="ARBA" id="ARBA00022537"/>
    </source>
</evidence>
<dbReference type="FunFam" id="1.25.40.20:FF:000221">
    <property type="entry name" value="Transient receptor potential-gamma protein"/>
    <property type="match status" value="1"/>
</dbReference>
<dbReference type="GO" id="GO:0044231">
    <property type="term" value="C:host cell presynaptic membrane"/>
    <property type="evidence" value="ECO:0007669"/>
    <property type="project" value="UniProtKB-KW"/>
</dbReference>
<keyword evidence="4" id="KW-1003">Cell membrane</keyword>
<evidence type="ECO:0000256" key="17">
    <source>
        <dbReference type="ARBA" id="ARBA00023298"/>
    </source>
</evidence>
<evidence type="ECO:0000256" key="20">
    <source>
        <dbReference type="ARBA" id="ARBA00060916"/>
    </source>
</evidence>
<dbReference type="InterPro" id="IPR002110">
    <property type="entry name" value="Ankyrin_rpt"/>
</dbReference>
<feature type="region of interest" description="Disordered" evidence="22">
    <location>
        <begin position="957"/>
        <end position="989"/>
    </location>
</feature>
<keyword evidence="6" id="KW-0964">Secreted</keyword>
<evidence type="ECO:0000313" key="25">
    <source>
        <dbReference type="EMBL" id="GIY17362.1"/>
    </source>
</evidence>
<evidence type="ECO:0000256" key="1">
    <source>
        <dbReference type="ARBA" id="ARBA00004175"/>
    </source>
</evidence>
<dbReference type="InterPro" id="IPR036770">
    <property type="entry name" value="Ankyrin_rpt-contain_sf"/>
</dbReference>
<evidence type="ECO:0000313" key="26">
    <source>
        <dbReference type="Proteomes" id="UP001054837"/>
    </source>
</evidence>
<keyword evidence="15" id="KW-0406">Ion transport</keyword>
<feature type="domain" description="Transient receptor ion channel" evidence="24">
    <location>
        <begin position="211"/>
        <end position="273"/>
    </location>
</feature>
<sequence>MLLNRKGTKTYNLKNNAVGDIEQKRTDSTQQRNFLGKKHQRDSQQRPDEIGSVDYEQKECPLSVFEKKFLLCSERGDVPAVRSLLDKHKNNARFNINCRDAVGRTALVVAIENENMELIELLLKNGIEAGDALLHAISEEYVEAVEVLLQHEEKIYTPGRPYSWEAVDNEMATFTKDITPLILAAHRDNYEIIKLLLDRGASLPMPHDVRCGCDECVVATKDDCLRHSRSRINAYRALTSPSLICLSSIDPIQTAFNLSSELARLSFAENEFKSDYTELRLKCEEYATALLDHTRTSYELEVMLNYDPNGPIYEKGERMKLERLKLAIICKQKTFVAHPNVQQLLAAVWYEGSPGFRRKGPVGQLLDISKMATMFPVYSMAYMMAPSSSLGQTMKKPFTKFIVHSSAYCCFLLLLIMASQRVETLVMEWIGTDYFLQKVRSDHQHERGKLPGIIESAIVLFVIGFVWAEIKQLWEAGLHNYLLDMWNVADFFTNMLYLTCIGLRLSSWIIVQRELKRGLNAYTPREDWDPYDPMLISEGIFGAANIFSFLKMVHIFSVNPHLGPLQISLGRMVFDIIKFFFIYSLVLFAFGCGMNQLLWYYADIDKELCYSGPNGSMNSNYEQSCLIWRRFANLFETSQSLFWASFGLVELENFELTGIKSYTRFWSLLMFGSYSVINVVVLLNLLIAMMSNSYQIISERSDIEWKFARSKLWMSYFEDGSTVPPPFNIFPTPKLLRKSLSCKTRSSSSLKAKEEMERDSRYRTVMKCLIRRYVTSQQRKAEETGVTEDDVNEVKQAVTSFRSELFEILRTNGMKGVNSASEVLSRKERLRERRLLKDFNIDLVETVVEAFMKDTERKNKFSLIRRLTAGKRENAKKNWNAIVGAARSKQNPIGRTNAALGGSLKELREKVFQEQELPTARGVQRFVQAAKRIARDPAFRNKYDGTNSIASIEEEIPGTFSTGNTPRNSVPQDVPLDPTRRPSADDPNRLQTHAVLNIQENTIIDLESKNTSQSHQESKGESSSKGSDGDKKGSNVKGLVAAFDSNLLQDDTPTQSPRRHSAPPTDGSDGRDLSRYLSQRRNAKPFTEFDESVGWL</sequence>
<evidence type="ECO:0000256" key="14">
    <source>
        <dbReference type="ARBA" id="ARBA00023043"/>
    </source>
</evidence>
<evidence type="ECO:0000256" key="16">
    <source>
        <dbReference type="ARBA" id="ARBA00023136"/>
    </source>
</evidence>
<reference evidence="25 26" key="1">
    <citation type="submission" date="2021-06" db="EMBL/GenBank/DDBJ databases">
        <title>Caerostris darwini draft genome.</title>
        <authorList>
            <person name="Kono N."/>
            <person name="Arakawa K."/>
        </authorList>
    </citation>
    <scope>NUCLEOTIDE SEQUENCE [LARGE SCALE GENOMIC DNA]</scope>
</reference>
<keyword evidence="5" id="KW-0268">Exocytosis</keyword>
<feature type="repeat" description="ANK" evidence="21">
    <location>
        <begin position="176"/>
        <end position="208"/>
    </location>
</feature>
<evidence type="ECO:0000256" key="8">
    <source>
        <dbReference type="ARBA" id="ARBA00022656"/>
    </source>
</evidence>
<evidence type="ECO:0000256" key="3">
    <source>
        <dbReference type="ARBA" id="ARBA00022448"/>
    </source>
</evidence>
<keyword evidence="16 23" id="KW-0472">Membrane</keyword>
<keyword evidence="9 23" id="KW-0812">Transmembrane</keyword>
<evidence type="ECO:0000256" key="5">
    <source>
        <dbReference type="ARBA" id="ARBA00022483"/>
    </source>
</evidence>
<evidence type="ECO:0000256" key="13">
    <source>
        <dbReference type="ARBA" id="ARBA00023028"/>
    </source>
</evidence>
<comment type="subcellular location">
    <subcellularLocation>
        <location evidence="19">Cell projection</location>
        <location evidence="19">Rhabdomere membrane</location>
        <topology evidence="19">Multi-pass membrane protein</topology>
    </subcellularLocation>
    <subcellularLocation>
        <location evidence="2">Secreted</location>
    </subcellularLocation>
    <subcellularLocation>
        <location evidence="1">Target cell membrane</location>
    </subcellularLocation>
</comment>
<evidence type="ECO:0000256" key="2">
    <source>
        <dbReference type="ARBA" id="ARBA00004613"/>
    </source>
</evidence>
<evidence type="ECO:0000256" key="9">
    <source>
        <dbReference type="ARBA" id="ARBA00022692"/>
    </source>
</evidence>
<dbReference type="GO" id="GO:0044218">
    <property type="term" value="C:other organism cell membrane"/>
    <property type="evidence" value="ECO:0007669"/>
    <property type="project" value="UniProtKB-KW"/>
</dbReference>
<feature type="compositionally biased region" description="Basic and acidic residues" evidence="22">
    <location>
        <begin position="1016"/>
        <end position="1033"/>
    </location>
</feature>
<dbReference type="Gene3D" id="1.25.40.20">
    <property type="entry name" value="Ankyrin repeat-containing domain"/>
    <property type="match status" value="2"/>
</dbReference>
<evidence type="ECO:0000256" key="23">
    <source>
        <dbReference type="SAM" id="Phobius"/>
    </source>
</evidence>
<feature type="repeat" description="ANK" evidence="21">
    <location>
        <begin position="102"/>
        <end position="128"/>
    </location>
</feature>
<dbReference type="InterPro" id="IPR002153">
    <property type="entry name" value="TRPC_channel"/>
</dbReference>
<dbReference type="GO" id="GO:0005576">
    <property type="term" value="C:extracellular region"/>
    <property type="evidence" value="ECO:0007669"/>
    <property type="project" value="UniProtKB-SubCell"/>
</dbReference>
<keyword evidence="7" id="KW-1052">Target cell membrane</keyword>
<keyword evidence="12 23" id="KW-1133">Transmembrane helix</keyword>
<feature type="transmembrane region" description="Helical" evidence="23">
    <location>
        <begin position="450"/>
        <end position="468"/>
    </location>
</feature>
<keyword evidence="11" id="KW-0677">Repeat</keyword>
<keyword evidence="10" id="KW-0528">Neurotoxin</keyword>
<dbReference type="Proteomes" id="UP001054837">
    <property type="component" value="Unassembled WGS sequence"/>
</dbReference>
<evidence type="ECO:0000256" key="19">
    <source>
        <dbReference type="ARBA" id="ARBA00043946"/>
    </source>
</evidence>
<feature type="compositionally biased region" description="Polar residues" evidence="22">
    <location>
        <begin position="959"/>
        <end position="971"/>
    </location>
</feature>
<evidence type="ECO:0000256" key="22">
    <source>
        <dbReference type="SAM" id="MobiDB-lite"/>
    </source>
</evidence>
<comment type="similarity">
    <text evidence="20">Belongs to the transient receptor (TC 1.A.4) family. STrpC subfamily.</text>
</comment>
<dbReference type="PROSITE" id="PS50297">
    <property type="entry name" value="ANK_REP_REGION"/>
    <property type="match status" value="2"/>
</dbReference>
<name>A0AAV4R7L2_9ARAC</name>
<evidence type="ECO:0000256" key="4">
    <source>
        <dbReference type="ARBA" id="ARBA00022475"/>
    </source>
</evidence>
<organism evidence="25 26">
    <name type="scientific">Caerostris darwini</name>
    <dbReference type="NCBI Taxonomy" id="1538125"/>
    <lineage>
        <taxon>Eukaryota</taxon>
        <taxon>Metazoa</taxon>
        <taxon>Ecdysozoa</taxon>
        <taxon>Arthropoda</taxon>
        <taxon>Chelicerata</taxon>
        <taxon>Arachnida</taxon>
        <taxon>Araneae</taxon>
        <taxon>Araneomorphae</taxon>
        <taxon>Entelegynae</taxon>
        <taxon>Araneoidea</taxon>
        <taxon>Araneidae</taxon>
        <taxon>Caerostris</taxon>
    </lineage>
</organism>
<feature type="transmembrane region" description="Helical" evidence="23">
    <location>
        <begin position="665"/>
        <end position="687"/>
    </location>
</feature>
<evidence type="ECO:0000256" key="6">
    <source>
        <dbReference type="ARBA" id="ARBA00022525"/>
    </source>
</evidence>
<evidence type="ECO:0000256" key="11">
    <source>
        <dbReference type="ARBA" id="ARBA00022737"/>
    </source>
</evidence>